<dbReference type="AlphaFoldDB" id="A0A3R9QN48"/>
<keyword evidence="2" id="KW-0645">Protease</keyword>
<dbReference type="Proteomes" id="UP000275076">
    <property type="component" value="Unassembled WGS sequence"/>
</dbReference>
<keyword evidence="8" id="KW-1185">Reference proteome</keyword>
<dbReference type="SUPFAM" id="SSF47090">
    <property type="entry name" value="PGBD-like"/>
    <property type="match status" value="4"/>
</dbReference>
<dbReference type="Pfam" id="PF00877">
    <property type="entry name" value="NLPC_P60"/>
    <property type="match status" value="1"/>
</dbReference>
<reference evidence="7 8" key="1">
    <citation type="submission" date="2018-10" db="EMBL/GenBank/DDBJ databases">
        <title>Draft genome sequence of Bacillus salarius IM0101, isolated from a hypersaline soil in Inner Mongolia, China.</title>
        <authorList>
            <person name="Yamprayoonswat W."/>
            <person name="Boonvisut S."/>
            <person name="Jumpathong W."/>
            <person name="Sittihan S."/>
            <person name="Ruangsuj P."/>
            <person name="Wanthongcharoen S."/>
            <person name="Thongpramul N."/>
            <person name="Pimmason S."/>
            <person name="Yu B."/>
            <person name="Yasawong M."/>
        </authorList>
    </citation>
    <scope>NUCLEOTIDE SEQUENCE [LARGE SCALE GENOMIC DNA]</scope>
    <source>
        <strain evidence="7 8">IM0101</strain>
    </source>
</reference>
<gene>
    <name evidence="7" type="ORF">D7Z54_30615</name>
</gene>
<evidence type="ECO:0000313" key="7">
    <source>
        <dbReference type="EMBL" id="RSL29554.1"/>
    </source>
</evidence>
<accession>A0A3R9QN48</accession>
<evidence type="ECO:0000256" key="4">
    <source>
        <dbReference type="ARBA" id="ARBA00022807"/>
    </source>
</evidence>
<dbReference type="Gene3D" id="3.90.1720.10">
    <property type="entry name" value="endopeptidase domain like (from Nostoc punctiforme)"/>
    <property type="match status" value="1"/>
</dbReference>
<dbReference type="InterPro" id="IPR036365">
    <property type="entry name" value="PGBD-like_sf"/>
</dbReference>
<comment type="similarity">
    <text evidence="1">Belongs to the peptidase C40 family.</text>
</comment>
<proteinExistence type="inferred from homology"/>
<evidence type="ECO:0000256" key="1">
    <source>
        <dbReference type="ARBA" id="ARBA00007074"/>
    </source>
</evidence>
<dbReference type="InterPro" id="IPR002477">
    <property type="entry name" value="Peptidoglycan-bd-like"/>
</dbReference>
<dbReference type="InterPro" id="IPR000064">
    <property type="entry name" value="NLP_P60_dom"/>
</dbReference>
<dbReference type="GO" id="GO:0008234">
    <property type="term" value="F:cysteine-type peptidase activity"/>
    <property type="evidence" value="ECO:0007669"/>
    <property type="project" value="UniProtKB-KW"/>
</dbReference>
<evidence type="ECO:0000256" key="2">
    <source>
        <dbReference type="ARBA" id="ARBA00022670"/>
    </source>
</evidence>
<dbReference type="Gene3D" id="1.10.101.10">
    <property type="entry name" value="PGBD-like superfamily/PGBD"/>
    <property type="match status" value="4"/>
</dbReference>
<dbReference type="SUPFAM" id="SSF54001">
    <property type="entry name" value="Cysteine proteinases"/>
    <property type="match status" value="1"/>
</dbReference>
<dbReference type="Pfam" id="PF01471">
    <property type="entry name" value="PG_binding_1"/>
    <property type="match status" value="4"/>
</dbReference>
<feature type="domain" description="NlpC/P60" evidence="6">
    <location>
        <begin position="427"/>
        <end position="546"/>
    </location>
</feature>
<dbReference type="EMBL" id="RBVX01000061">
    <property type="protein sequence ID" value="RSL29554.1"/>
    <property type="molecule type" value="Genomic_DNA"/>
</dbReference>
<name>A0A3R9QN48_9BACI</name>
<dbReference type="PANTHER" id="PTHR47053:SF1">
    <property type="entry name" value="MUREIN DD-ENDOPEPTIDASE MEPH-RELATED"/>
    <property type="match status" value="1"/>
</dbReference>
<protein>
    <recommendedName>
        <fullName evidence="6">NlpC/P60 domain-containing protein</fullName>
    </recommendedName>
</protein>
<evidence type="ECO:0000256" key="5">
    <source>
        <dbReference type="SAM" id="MobiDB-lite"/>
    </source>
</evidence>
<evidence type="ECO:0000256" key="3">
    <source>
        <dbReference type="ARBA" id="ARBA00022801"/>
    </source>
</evidence>
<dbReference type="OrthoDB" id="9813368at2"/>
<evidence type="ECO:0000259" key="6">
    <source>
        <dbReference type="PROSITE" id="PS51935"/>
    </source>
</evidence>
<dbReference type="InterPro" id="IPR038765">
    <property type="entry name" value="Papain-like_cys_pep_sf"/>
</dbReference>
<keyword evidence="4" id="KW-0788">Thiol protease</keyword>
<dbReference type="PANTHER" id="PTHR47053">
    <property type="entry name" value="MUREIN DD-ENDOPEPTIDASE MEPH-RELATED"/>
    <property type="match status" value="1"/>
</dbReference>
<dbReference type="PROSITE" id="PS51935">
    <property type="entry name" value="NLPC_P60"/>
    <property type="match status" value="1"/>
</dbReference>
<sequence length="546" mass="59817">MDFKSFYLRHDPLTEEKFLYKIRKLPQKCWGGIGLFDTTISMKKAVVTSTAVTGAVLAAPGAADAAIGDDTLYPETENEDVEQLQGLLKDKGHFTYHSLTGRYDEHTIDAVKSFQREHDLMIDGIAGPETFGALLTDTAKPEEKVAGTSTSDKKVTLGSSTVIRQGDESAEVEELQRQLSSLGFYNGEQHGYYGRQTKAAVKRFQTDAEIAIDGIAGPQTFAALKSTDNPVSATPSSDHTADKTSDNTFKIIESGDKGSTVSLLQRQLKDLGFYNKDVTGVFGPMTEEAVRKFQQKNQLEIDGLAGPKTLNKLKNNPIDAGSTTDGSDAESTKNVNTTEELRYQSSGEEVEQLQEQLRQLGYMKMRATGVFGEVTEKAVKDFQEENNIESNGIADVRTLEHIDDMVNGEEKEETEADTASDMSSNQKVNATNLVADAAEQVGTPYVWGGTSESGFDCSGFLQYIFQESGIGLPRTVADIYDRGESVENPRVGDIVFFETYTDGPSHAGIYTGNNQFIHSGTSTGVTVSDMETSYWDERYLGAKRFR</sequence>
<dbReference type="InterPro" id="IPR036366">
    <property type="entry name" value="PGBDSf"/>
</dbReference>
<feature type="region of interest" description="Disordered" evidence="5">
    <location>
        <begin position="307"/>
        <end position="335"/>
    </location>
</feature>
<dbReference type="InterPro" id="IPR051202">
    <property type="entry name" value="Peptidase_C40"/>
</dbReference>
<keyword evidence="3" id="KW-0378">Hydrolase</keyword>
<evidence type="ECO:0000313" key="8">
    <source>
        <dbReference type="Proteomes" id="UP000275076"/>
    </source>
</evidence>
<comment type="caution">
    <text evidence="7">The sequence shown here is derived from an EMBL/GenBank/DDBJ whole genome shotgun (WGS) entry which is preliminary data.</text>
</comment>
<organism evidence="7 8">
    <name type="scientific">Salibacterium salarium</name>
    <dbReference type="NCBI Taxonomy" id="284579"/>
    <lineage>
        <taxon>Bacteria</taxon>
        <taxon>Bacillati</taxon>
        <taxon>Bacillota</taxon>
        <taxon>Bacilli</taxon>
        <taxon>Bacillales</taxon>
        <taxon>Bacillaceae</taxon>
    </lineage>
</organism>
<dbReference type="GO" id="GO:0006508">
    <property type="term" value="P:proteolysis"/>
    <property type="evidence" value="ECO:0007669"/>
    <property type="project" value="UniProtKB-KW"/>
</dbReference>